<proteinExistence type="inferred from homology"/>
<evidence type="ECO:0000256" key="2">
    <source>
        <dbReference type="ARBA" id="ARBA00022473"/>
    </source>
</evidence>
<reference evidence="6 7" key="1">
    <citation type="submission" date="2024-01" db="EMBL/GenBank/DDBJ databases">
        <title>The genomes of 5 underutilized Papilionoideae crops provide insights into root nodulation and disease resistanc.</title>
        <authorList>
            <person name="Jiang F."/>
        </authorList>
    </citation>
    <scope>NUCLEOTIDE SEQUENCE [LARGE SCALE GENOMIC DNA]</scope>
    <source>
        <strain evidence="6">LVBAO_FW01</strain>
        <tissue evidence="6">Leaves</tissue>
    </source>
</reference>
<keyword evidence="4 5" id="KW-0287">Flowering</keyword>
<dbReference type="InterPro" id="IPR012474">
    <property type="entry name" value="Frigida"/>
</dbReference>
<dbReference type="AlphaFoldDB" id="A0AAN9Q2V2"/>
<dbReference type="Proteomes" id="UP001367508">
    <property type="component" value="Unassembled WGS sequence"/>
</dbReference>
<evidence type="ECO:0000256" key="4">
    <source>
        <dbReference type="ARBA" id="ARBA00023089"/>
    </source>
</evidence>
<organism evidence="6 7">
    <name type="scientific">Canavalia gladiata</name>
    <name type="common">Sword bean</name>
    <name type="synonym">Dolichos gladiatus</name>
    <dbReference type="NCBI Taxonomy" id="3824"/>
    <lineage>
        <taxon>Eukaryota</taxon>
        <taxon>Viridiplantae</taxon>
        <taxon>Streptophyta</taxon>
        <taxon>Embryophyta</taxon>
        <taxon>Tracheophyta</taxon>
        <taxon>Spermatophyta</taxon>
        <taxon>Magnoliopsida</taxon>
        <taxon>eudicotyledons</taxon>
        <taxon>Gunneridae</taxon>
        <taxon>Pentapetalae</taxon>
        <taxon>rosids</taxon>
        <taxon>fabids</taxon>
        <taxon>Fabales</taxon>
        <taxon>Fabaceae</taxon>
        <taxon>Papilionoideae</taxon>
        <taxon>50 kb inversion clade</taxon>
        <taxon>NPAAA clade</taxon>
        <taxon>indigoferoid/millettioid clade</taxon>
        <taxon>Phaseoleae</taxon>
        <taxon>Canavalia</taxon>
    </lineage>
</organism>
<comment type="similarity">
    <text evidence="1 5">Belongs to the Frigida family.</text>
</comment>
<dbReference type="PANTHER" id="PTHR31791:SF71">
    <property type="entry name" value="FRIGIDA-LIKE PROTEIN"/>
    <property type="match status" value="1"/>
</dbReference>
<dbReference type="EMBL" id="JAYMYQ010000007">
    <property type="protein sequence ID" value="KAK7320331.1"/>
    <property type="molecule type" value="Genomic_DNA"/>
</dbReference>
<dbReference type="Pfam" id="PF07899">
    <property type="entry name" value="Frigida"/>
    <property type="match status" value="1"/>
</dbReference>
<dbReference type="GO" id="GO:0009908">
    <property type="term" value="P:flower development"/>
    <property type="evidence" value="ECO:0007669"/>
    <property type="project" value="UniProtKB-KW"/>
</dbReference>
<name>A0AAN9Q2V2_CANGL</name>
<keyword evidence="3 5" id="KW-0221">Differentiation</keyword>
<sequence length="411" mass="44949">MDGKGLRDYVGAFEKQRNSVEIKVQLRNGFNSAVDPASMLLDSLNGVVDANAVKDEKQLRLMKRSCNVLFQQLRAVSPFLSAKVRKKAKTLGAEWKRSLLNDNADAVGAMAFLHFLAAYSLLSELSLNELATFSALAAANDDLPQLYQIVGLTDKVPGELVYRVLLTGDLMGKHILAVKYVFEFNLADKIPPVPILKAHVNESQKLARRLSQEGKSLNEITAREVHALKSVIKVIERHNLESEYPRASLEQRIEQLTKHKANVKHAASPFAAEPPQHQQQQSGIKRPRISAPVGSAAVLNNVTGTSSTIHSYQQPTFPSSGLLPEHRNPYTNLPAMPFGMMAPTSTISPYTGPSAGPYGLDGVPMGLSGNLGQGVSLPNSSEPHVPSRYYDSISSYGGYGLKHYYQTSYPQ</sequence>
<accession>A0AAN9Q2V2</accession>
<gene>
    <name evidence="6" type="ORF">VNO77_29718</name>
</gene>
<evidence type="ECO:0000256" key="5">
    <source>
        <dbReference type="RuleBase" id="RU364012"/>
    </source>
</evidence>
<dbReference type="GO" id="GO:0030154">
    <property type="term" value="P:cell differentiation"/>
    <property type="evidence" value="ECO:0007669"/>
    <property type="project" value="UniProtKB-KW"/>
</dbReference>
<protein>
    <recommendedName>
        <fullName evidence="5">FRIGIDA-like protein</fullName>
    </recommendedName>
</protein>
<comment type="caution">
    <text evidence="6">The sequence shown here is derived from an EMBL/GenBank/DDBJ whole genome shotgun (WGS) entry which is preliminary data.</text>
</comment>
<keyword evidence="7" id="KW-1185">Reference proteome</keyword>
<evidence type="ECO:0000256" key="3">
    <source>
        <dbReference type="ARBA" id="ARBA00022782"/>
    </source>
</evidence>
<dbReference type="PANTHER" id="PTHR31791">
    <property type="entry name" value="FRIGIDA-LIKE PROTEIN 3-RELATED"/>
    <property type="match status" value="1"/>
</dbReference>
<evidence type="ECO:0000313" key="7">
    <source>
        <dbReference type="Proteomes" id="UP001367508"/>
    </source>
</evidence>
<keyword evidence="2 5" id="KW-0217">Developmental protein</keyword>
<evidence type="ECO:0000256" key="1">
    <source>
        <dbReference type="ARBA" id="ARBA00008956"/>
    </source>
</evidence>
<evidence type="ECO:0000313" key="6">
    <source>
        <dbReference type="EMBL" id="KAK7320331.1"/>
    </source>
</evidence>